<dbReference type="STRING" id="75743.A0A401Q8B0"/>
<evidence type="ECO:0000313" key="5">
    <source>
        <dbReference type="EMBL" id="GCB81557.1"/>
    </source>
</evidence>
<evidence type="ECO:0000256" key="1">
    <source>
        <dbReference type="ARBA" id="ARBA00022614"/>
    </source>
</evidence>
<feature type="non-terminal residue" evidence="5">
    <location>
        <position position="1"/>
    </location>
</feature>
<dbReference type="InterPro" id="IPR050541">
    <property type="entry name" value="LRR_TM_domain-containing"/>
</dbReference>
<proteinExistence type="predicted"/>
<dbReference type="InterPro" id="IPR032675">
    <property type="entry name" value="LRR_dom_sf"/>
</dbReference>
<dbReference type="InterPro" id="IPR026906">
    <property type="entry name" value="LRR_5"/>
</dbReference>
<evidence type="ECO:0008006" key="7">
    <source>
        <dbReference type="Google" id="ProtNLM"/>
    </source>
</evidence>
<dbReference type="PRINTS" id="PR00019">
    <property type="entry name" value="LEURICHRPT"/>
</dbReference>
<keyword evidence="2 4" id="KW-0732">Signal</keyword>
<gene>
    <name evidence="5" type="ORF">scyTo_0023006</name>
</gene>
<comment type="caution">
    <text evidence="5">The sequence shown here is derived from an EMBL/GenBank/DDBJ whole genome shotgun (WGS) entry which is preliminary data.</text>
</comment>
<name>A0A401Q8B0_SCYTO</name>
<organism evidence="5 6">
    <name type="scientific">Scyliorhinus torazame</name>
    <name type="common">Cloudy catshark</name>
    <name type="synonym">Catulus torazame</name>
    <dbReference type="NCBI Taxonomy" id="75743"/>
    <lineage>
        <taxon>Eukaryota</taxon>
        <taxon>Metazoa</taxon>
        <taxon>Chordata</taxon>
        <taxon>Craniata</taxon>
        <taxon>Vertebrata</taxon>
        <taxon>Chondrichthyes</taxon>
        <taxon>Elasmobranchii</taxon>
        <taxon>Galeomorphii</taxon>
        <taxon>Galeoidea</taxon>
        <taxon>Carcharhiniformes</taxon>
        <taxon>Scyliorhinidae</taxon>
        <taxon>Scyliorhinus</taxon>
    </lineage>
</organism>
<keyword evidence="3" id="KW-0677">Repeat</keyword>
<dbReference type="EMBL" id="BFAA01025496">
    <property type="protein sequence ID" value="GCB81557.1"/>
    <property type="molecule type" value="Genomic_DNA"/>
</dbReference>
<keyword evidence="6" id="KW-1185">Reference proteome</keyword>
<feature type="signal peptide" evidence="4">
    <location>
        <begin position="1"/>
        <end position="31"/>
    </location>
</feature>
<dbReference type="InterPro" id="IPR003591">
    <property type="entry name" value="Leu-rich_rpt_typical-subtyp"/>
</dbReference>
<dbReference type="InterPro" id="IPR001611">
    <property type="entry name" value="Leu-rich_rpt"/>
</dbReference>
<dbReference type="Pfam" id="PF13855">
    <property type="entry name" value="LRR_8"/>
    <property type="match status" value="2"/>
</dbReference>
<dbReference type="Proteomes" id="UP000288216">
    <property type="component" value="Unassembled WGS sequence"/>
</dbReference>
<dbReference type="PROSITE" id="PS51450">
    <property type="entry name" value="LRR"/>
    <property type="match status" value="5"/>
</dbReference>
<dbReference type="SUPFAM" id="SSF52058">
    <property type="entry name" value="L domain-like"/>
    <property type="match status" value="2"/>
</dbReference>
<evidence type="ECO:0000256" key="2">
    <source>
        <dbReference type="ARBA" id="ARBA00022729"/>
    </source>
</evidence>
<evidence type="ECO:0000256" key="3">
    <source>
        <dbReference type="ARBA" id="ARBA00022737"/>
    </source>
</evidence>
<dbReference type="SMART" id="SM00369">
    <property type="entry name" value="LRR_TYP"/>
    <property type="match status" value="13"/>
</dbReference>
<dbReference type="Pfam" id="PF00560">
    <property type="entry name" value="LRR_1"/>
    <property type="match status" value="2"/>
</dbReference>
<dbReference type="PANTHER" id="PTHR24369:SF210">
    <property type="entry name" value="CHAOPTIN-RELATED"/>
    <property type="match status" value="1"/>
</dbReference>
<keyword evidence="1" id="KW-0433">Leucine-rich repeat</keyword>
<dbReference type="Gene3D" id="3.80.10.10">
    <property type="entry name" value="Ribonuclease Inhibitor"/>
    <property type="match status" value="3"/>
</dbReference>
<dbReference type="FunFam" id="3.80.10.10:FF:001164">
    <property type="entry name" value="GH01279p"/>
    <property type="match status" value="1"/>
</dbReference>
<dbReference type="PANTHER" id="PTHR24369">
    <property type="entry name" value="ANTIGEN BSP, PUTATIVE-RELATED"/>
    <property type="match status" value="1"/>
</dbReference>
<dbReference type="Pfam" id="PF13306">
    <property type="entry name" value="LRR_5"/>
    <property type="match status" value="1"/>
</dbReference>
<sequence length="420" mass="47242">TFALQTQVSFGPMEKIMQFLIILLGIGVSSACPVKCFCYPKLVDCRGLALQNIPPYIRSGTETLFLDRNSLISIPHNAFGDFANLSYLGLSNNRLHLQNYTFEPLLKLQTLDLSANHLSELGEILLGNLSNLTWLNLANNKLGRFPPVTSLAKLTYLDLSNNELVVFQETFKHLPQLDTLFLNDNQLKTLPETGFDQLFLLEVLDLSNNDLRSLPSRFFNNHRKLTDLRLDGNRLKNLTATSFPRLDNLQYLTISGNGIINFPPQLFGNLTKLLKLDLSNNSLTFLPNNFLSNLAALQVLKLSDNFIDKLAAGIFKYNPKLLYLHLDSNNLSTLPVFEGLQQLEELTLSFNRLVGFPREFADNLIKLECLQATSNLIGQWDLEGFRNTSSVLLANNPICSSKGEEARVQFTNIDCAKNHC</sequence>
<evidence type="ECO:0000313" key="6">
    <source>
        <dbReference type="Proteomes" id="UP000288216"/>
    </source>
</evidence>
<dbReference type="SMART" id="SM00364">
    <property type="entry name" value="LRR_BAC"/>
    <property type="match status" value="8"/>
</dbReference>
<dbReference type="GO" id="GO:0005886">
    <property type="term" value="C:plasma membrane"/>
    <property type="evidence" value="ECO:0007669"/>
    <property type="project" value="TreeGrafter"/>
</dbReference>
<accession>A0A401Q8B0</accession>
<dbReference type="OrthoDB" id="27267at2759"/>
<protein>
    <recommendedName>
        <fullName evidence="7">LRRNT domain-containing protein</fullName>
    </recommendedName>
</protein>
<evidence type="ECO:0000256" key="4">
    <source>
        <dbReference type="SAM" id="SignalP"/>
    </source>
</evidence>
<dbReference type="AlphaFoldDB" id="A0A401Q8B0"/>
<feature type="chain" id="PRO_5019108143" description="LRRNT domain-containing protein" evidence="4">
    <location>
        <begin position="32"/>
        <end position="420"/>
    </location>
</feature>
<reference evidence="5 6" key="1">
    <citation type="journal article" date="2018" name="Nat. Ecol. Evol.">
        <title>Shark genomes provide insights into elasmobranch evolution and the origin of vertebrates.</title>
        <authorList>
            <person name="Hara Y"/>
            <person name="Yamaguchi K"/>
            <person name="Onimaru K"/>
            <person name="Kadota M"/>
            <person name="Koyanagi M"/>
            <person name="Keeley SD"/>
            <person name="Tatsumi K"/>
            <person name="Tanaka K"/>
            <person name="Motone F"/>
            <person name="Kageyama Y"/>
            <person name="Nozu R"/>
            <person name="Adachi N"/>
            <person name="Nishimura O"/>
            <person name="Nakagawa R"/>
            <person name="Tanegashima C"/>
            <person name="Kiyatake I"/>
            <person name="Matsumoto R"/>
            <person name="Murakumo K"/>
            <person name="Nishida K"/>
            <person name="Terakita A"/>
            <person name="Kuratani S"/>
            <person name="Sato K"/>
            <person name="Hyodo S Kuraku.S."/>
        </authorList>
    </citation>
    <scope>NUCLEOTIDE SEQUENCE [LARGE SCALE GENOMIC DNA]</scope>
</reference>
<dbReference type="OMA" id="TDCRFAN"/>